<feature type="region of interest" description="Disordered" evidence="1">
    <location>
        <begin position="1"/>
        <end position="62"/>
    </location>
</feature>
<evidence type="ECO:0000313" key="3">
    <source>
        <dbReference type="Proteomes" id="UP000214684"/>
    </source>
</evidence>
<evidence type="ECO:0000256" key="1">
    <source>
        <dbReference type="SAM" id="MobiDB-lite"/>
    </source>
</evidence>
<dbReference type="EMBL" id="MUGS01000004">
    <property type="protein sequence ID" value="OXG08994.1"/>
    <property type="molecule type" value="Genomic_DNA"/>
</dbReference>
<protein>
    <submittedName>
        <fullName evidence="2">Uncharacterized protein</fullName>
    </submittedName>
</protein>
<gene>
    <name evidence="2" type="ORF">B0A64_03085</name>
</gene>
<sequence>MENRNNQNQEEFIDDVNHQTNDFNHNEPDHEDEDAEQVEKDLEEDLDEVSHDPFPSINPERF</sequence>
<proteinExistence type="predicted"/>
<feature type="compositionally biased region" description="Acidic residues" evidence="1">
    <location>
        <begin position="29"/>
        <end position="47"/>
    </location>
</feature>
<name>A0A227PHX1_9FLAO</name>
<comment type="caution">
    <text evidence="2">The sequence shown here is derived from an EMBL/GenBank/DDBJ whole genome shotgun (WGS) entry which is preliminary data.</text>
</comment>
<accession>A0A227PHX1</accession>
<dbReference type="AlphaFoldDB" id="A0A227PHX1"/>
<dbReference type="OrthoDB" id="1376890at2"/>
<feature type="compositionally biased region" description="Polar residues" evidence="1">
    <location>
        <begin position="1"/>
        <end position="10"/>
    </location>
</feature>
<evidence type="ECO:0000313" key="2">
    <source>
        <dbReference type="EMBL" id="OXG08994.1"/>
    </source>
</evidence>
<dbReference type="Proteomes" id="UP000214684">
    <property type="component" value="Unassembled WGS sequence"/>
</dbReference>
<keyword evidence="3" id="KW-1185">Reference proteome</keyword>
<reference evidence="2 3" key="1">
    <citation type="submission" date="2016-11" db="EMBL/GenBank/DDBJ databases">
        <title>Whole genomes of Flavobacteriaceae.</title>
        <authorList>
            <person name="Stine C."/>
            <person name="Li C."/>
            <person name="Tadesse D."/>
        </authorList>
    </citation>
    <scope>NUCLEOTIDE SEQUENCE [LARGE SCALE GENOMIC DNA]</scope>
    <source>
        <strain evidence="2 3">DSM 24704</strain>
    </source>
</reference>
<organism evidence="2 3">
    <name type="scientific">Flavobacterium araucananum</name>
    <dbReference type="NCBI Taxonomy" id="946678"/>
    <lineage>
        <taxon>Bacteria</taxon>
        <taxon>Pseudomonadati</taxon>
        <taxon>Bacteroidota</taxon>
        <taxon>Flavobacteriia</taxon>
        <taxon>Flavobacteriales</taxon>
        <taxon>Flavobacteriaceae</taxon>
        <taxon>Flavobacterium</taxon>
    </lineage>
</organism>
<dbReference type="RefSeq" id="WP_089478078.1">
    <property type="nucleotide sequence ID" value="NZ_MUGS01000004.1"/>
</dbReference>